<keyword evidence="1" id="KW-0812">Transmembrane</keyword>
<dbReference type="AlphaFoldDB" id="A0A0C3S3A8"/>
<dbReference type="Proteomes" id="UP000053257">
    <property type="component" value="Unassembled WGS sequence"/>
</dbReference>
<evidence type="ECO:0000256" key="1">
    <source>
        <dbReference type="SAM" id="Phobius"/>
    </source>
</evidence>
<feature type="transmembrane region" description="Helical" evidence="1">
    <location>
        <begin position="62"/>
        <end position="83"/>
    </location>
</feature>
<organism evidence="2 3">
    <name type="scientific">Phlebiopsis gigantea (strain 11061_1 CR5-6)</name>
    <name type="common">White-rot fungus</name>
    <name type="synonym">Peniophora gigantea</name>
    <dbReference type="NCBI Taxonomy" id="745531"/>
    <lineage>
        <taxon>Eukaryota</taxon>
        <taxon>Fungi</taxon>
        <taxon>Dikarya</taxon>
        <taxon>Basidiomycota</taxon>
        <taxon>Agaricomycotina</taxon>
        <taxon>Agaricomycetes</taxon>
        <taxon>Polyporales</taxon>
        <taxon>Phanerochaetaceae</taxon>
        <taxon>Phlebiopsis</taxon>
    </lineage>
</organism>
<sequence length="117" mass="12629">MLRSLEETVHLRSWSASERLTRLSDEVRLQSHMLAMEHKAATSRIATVAGLEANSGAAAAKFVVCGLACVLDIVLVVVTGGTIPPVLSSIYSILNVNLCSMRGHFLILVQTSQEPLR</sequence>
<protein>
    <submittedName>
        <fullName evidence="2">Uncharacterized protein</fullName>
    </submittedName>
</protein>
<evidence type="ECO:0000313" key="2">
    <source>
        <dbReference type="EMBL" id="KIP04287.1"/>
    </source>
</evidence>
<gene>
    <name evidence="2" type="ORF">PHLGIDRAFT_202633</name>
</gene>
<dbReference type="EMBL" id="KN840580">
    <property type="protein sequence ID" value="KIP04287.1"/>
    <property type="molecule type" value="Genomic_DNA"/>
</dbReference>
<name>A0A0C3S3A8_PHLG1</name>
<keyword evidence="1" id="KW-0472">Membrane</keyword>
<reference evidence="2 3" key="1">
    <citation type="journal article" date="2014" name="PLoS Genet.">
        <title>Analysis of the Phlebiopsis gigantea genome, transcriptome and secretome provides insight into its pioneer colonization strategies of wood.</title>
        <authorList>
            <person name="Hori C."/>
            <person name="Ishida T."/>
            <person name="Igarashi K."/>
            <person name="Samejima M."/>
            <person name="Suzuki H."/>
            <person name="Master E."/>
            <person name="Ferreira P."/>
            <person name="Ruiz-Duenas F.J."/>
            <person name="Held B."/>
            <person name="Canessa P."/>
            <person name="Larrondo L.F."/>
            <person name="Schmoll M."/>
            <person name="Druzhinina I.S."/>
            <person name="Kubicek C.P."/>
            <person name="Gaskell J.A."/>
            <person name="Kersten P."/>
            <person name="St John F."/>
            <person name="Glasner J."/>
            <person name="Sabat G."/>
            <person name="Splinter BonDurant S."/>
            <person name="Syed K."/>
            <person name="Yadav J."/>
            <person name="Mgbeahuruike A.C."/>
            <person name="Kovalchuk A."/>
            <person name="Asiegbu F.O."/>
            <person name="Lackner G."/>
            <person name="Hoffmeister D."/>
            <person name="Rencoret J."/>
            <person name="Gutierrez A."/>
            <person name="Sun H."/>
            <person name="Lindquist E."/>
            <person name="Barry K."/>
            <person name="Riley R."/>
            <person name="Grigoriev I.V."/>
            <person name="Henrissat B."/>
            <person name="Kues U."/>
            <person name="Berka R.M."/>
            <person name="Martinez A.T."/>
            <person name="Covert S.F."/>
            <person name="Blanchette R.A."/>
            <person name="Cullen D."/>
        </authorList>
    </citation>
    <scope>NUCLEOTIDE SEQUENCE [LARGE SCALE GENOMIC DNA]</scope>
    <source>
        <strain evidence="2 3">11061_1 CR5-6</strain>
    </source>
</reference>
<evidence type="ECO:0000313" key="3">
    <source>
        <dbReference type="Proteomes" id="UP000053257"/>
    </source>
</evidence>
<dbReference type="HOGENOM" id="CLU_2085637_0_0_1"/>
<keyword evidence="1" id="KW-1133">Transmembrane helix</keyword>
<accession>A0A0C3S3A8</accession>
<proteinExistence type="predicted"/>
<keyword evidence="3" id="KW-1185">Reference proteome</keyword>